<evidence type="ECO:0000313" key="7">
    <source>
        <dbReference type="Proteomes" id="UP000653454"/>
    </source>
</evidence>
<gene>
    <name evidence="6" type="ORF">PLXY2_LOCUS17002</name>
</gene>
<proteinExistence type="predicted"/>
<keyword evidence="3" id="KW-0175">Coiled coil</keyword>
<dbReference type="Proteomes" id="UP000653454">
    <property type="component" value="Unassembled WGS sequence"/>
</dbReference>
<dbReference type="AlphaFoldDB" id="A0A8S4GFJ4"/>
<feature type="domain" description="Kinesin-like protein KIF2A-like N-terminal" evidence="5">
    <location>
        <begin position="18"/>
        <end position="55"/>
    </location>
</feature>
<sequence length="82" mass="9142">MVFLDVTSILLIWTKLLGRVHSAIVSGVNLESRSVTVEWYERGETKGKEVEIDAILALNPELVVPPARPTPHLQPMPNKLAR</sequence>
<organism evidence="6 7">
    <name type="scientific">Plutella xylostella</name>
    <name type="common">Diamondback moth</name>
    <name type="synonym">Plutella maculipennis</name>
    <dbReference type="NCBI Taxonomy" id="51655"/>
    <lineage>
        <taxon>Eukaryota</taxon>
        <taxon>Metazoa</taxon>
        <taxon>Ecdysozoa</taxon>
        <taxon>Arthropoda</taxon>
        <taxon>Hexapoda</taxon>
        <taxon>Insecta</taxon>
        <taxon>Pterygota</taxon>
        <taxon>Neoptera</taxon>
        <taxon>Endopterygota</taxon>
        <taxon>Lepidoptera</taxon>
        <taxon>Glossata</taxon>
        <taxon>Ditrysia</taxon>
        <taxon>Yponomeutoidea</taxon>
        <taxon>Plutellidae</taxon>
        <taxon>Plutella</taxon>
    </lineage>
</organism>
<dbReference type="InterPro" id="IPR054473">
    <property type="entry name" value="KIF2A-like_N"/>
</dbReference>
<keyword evidence="1" id="KW-0963">Cytoplasm</keyword>
<evidence type="ECO:0000256" key="1">
    <source>
        <dbReference type="ARBA" id="ARBA00022490"/>
    </source>
</evidence>
<keyword evidence="7" id="KW-1185">Reference proteome</keyword>
<name>A0A8S4GFJ4_PLUXY</name>
<feature type="signal peptide" evidence="4">
    <location>
        <begin position="1"/>
        <end position="22"/>
    </location>
</feature>
<evidence type="ECO:0000256" key="2">
    <source>
        <dbReference type="ARBA" id="ARBA00022701"/>
    </source>
</evidence>
<dbReference type="EMBL" id="CAJHNJ030000829">
    <property type="protein sequence ID" value="CAG9138749.1"/>
    <property type="molecule type" value="Genomic_DNA"/>
</dbReference>
<dbReference type="GO" id="GO:0005874">
    <property type="term" value="C:microtubule"/>
    <property type="evidence" value="ECO:0007669"/>
    <property type="project" value="UniProtKB-KW"/>
</dbReference>
<accession>A0A8S4GFJ4</accession>
<keyword evidence="2" id="KW-0493">Microtubule</keyword>
<reference evidence="6" key="1">
    <citation type="submission" date="2020-11" db="EMBL/GenBank/DDBJ databases">
        <authorList>
            <person name="Whiteford S."/>
        </authorList>
    </citation>
    <scope>NUCLEOTIDE SEQUENCE</scope>
</reference>
<dbReference type="Pfam" id="PF22923">
    <property type="entry name" value="KIF2A-like_1st"/>
    <property type="match status" value="1"/>
</dbReference>
<evidence type="ECO:0000313" key="6">
    <source>
        <dbReference type="EMBL" id="CAG9138749.1"/>
    </source>
</evidence>
<evidence type="ECO:0000256" key="3">
    <source>
        <dbReference type="ARBA" id="ARBA00023054"/>
    </source>
</evidence>
<protein>
    <submittedName>
        <fullName evidence="6">(diamondback moth) hypothetical protein</fullName>
    </submittedName>
</protein>
<comment type="caution">
    <text evidence="6">The sequence shown here is derived from an EMBL/GenBank/DDBJ whole genome shotgun (WGS) entry which is preliminary data.</text>
</comment>
<evidence type="ECO:0000256" key="4">
    <source>
        <dbReference type="SAM" id="SignalP"/>
    </source>
</evidence>
<keyword evidence="4" id="KW-0732">Signal</keyword>
<feature type="chain" id="PRO_5035719032" evidence="4">
    <location>
        <begin position="23"/>
        <end position="82"/>
    </location>
</feature>
<evidence type="ECO:0000259" key="5">
    <source>
        <dbReference type="Pfam" id="PF22923"/>
    </source>
</evidence>